<keyword evidence="3" id="KW-1185">Reference proteome</keyword>
<dbReference type="InterPro" id="IPR037171">
    <property type="entry name" value="NagB/RpiA_transferase-like"/>
</dbReference>
<dbReference type="InterPro" id="IPR024185">
    <property type="entry name" value="FTHF_cligase-like_sf"/>
</dbReference>
<dbReference type="Pfam" id="PF02589">
    <property type="entry name" value="LUD_dom"/>
    <property type="match status" value="1"/>
</dbReference>
<dbReference type="Proteomes" id="UP000605784">
    <property type="component" value="Unassembled WGS sequence"/>
</dbReference>
<proteinExistence type="predicted"/>
<evidence type="ECO:0000259" key="1">
    <source>
        <dbReference type="Pfam" id="PF02589"/>
    </source>
</evidence>
<organism evidence="2 3">
    <name type="scientific">Haloarcula pellucida</name>
    <dbReference type="NCBI Taxonomy" id="1427151"/>
    <lineage>
        <taxon>Archaea</taxon>
        <taxon>Methanobacteriati</taxon>
        <taxon>Methanobacteriota</taxon>
        <taxon>Stenosarchaea group</taxon>
        <taxon>Halobacteria</taxon>
        <taxon>Halobacteriales</taxon>
        <taxon>Haloarculaceae</taxon>
        <taxon>Haloarcula</taxon>
    </lineage>
</organism>
<evidence type="ECO:0000313" key="3">
    <source>
        <dbReference type="Proteomes" id="UP000605784"/>
    </source>
</evidence>
<accession>A0A830GRS8</accession>
<comment type="caution">
    <text evidence="2">The sequence shown here is derived from an EMBL/GenBank/DDBJ whole genome shotgun (WGS) entry which is preliminary data.</text>
</comment>
<dbReference type="PANTHER" id="PTHR43682:SF1">
    <property type="entry name" value="LACTATE UTILIZATION PROTEIN C"/>
    <property type="match status" value="1"/>
</dbReference>
<dbReference type="SUPFAM" id="SSF100950">
    <property type="entry name" value="NagB/RpiA/CoA transferase-like"/>
    <property type="match status" value="1"/>
</dbReference>
<name>A0A830GRS8_9EURY</name>
<evidence type="ECO:0000313" key="2">
    <source>
        <dbReference type="EMBL" id="GGO01537.1"/>
    </source>
</evidence>
<dbReference type="PANTHER" id="PTHR43682">
    <property type="entry name" value="LACTATE UTILIZATION PROTEIN C"/>
    <property type="match status" value="1"/>
</dbReference>
<gene>
    <name evidence="2" type="ORF">GCM10009030_35300</name>
</gene>
<dbReference type="AlphaFoldDB" id="A0A830GRS8"/>
<reference evidence="2" key="1">
    <citation type="journal article" date="2014" name="Int. J. Syst. Evol. Microbiol.">
        <title>Complete genome sequence of Corynebacterium casei LMG S-19264T (=DSM 44701T), isolated from a smear-ripened cheese.</title>
        <authorList>
            <consortium name="US DOE Joint Genome Institute (JGI-PGF)"/>
            <person name="Walter F."/>
            <person name="Albersmeier A."/>
            <person name="Kalinowski J."/>
            <person name="Ruckert C."/>
        </authorList>
    </citation>
    <scope>NUCLEOTIDE SEQUENCE</scope>
    <source>
        <strain evidence="2">JCM 17820</strain>
    </source>
</reference>
<sequence>MTTDHTTLDRFTERLDDFDVSHTLTTPDGVPDAIEAVSDSPAVGVELPDSLGRLPDVVRTDPSPSDLRAAVTGVTHATLGIADYGSLVLPSTPDGAEPVSLYPDRHVAVLAEDDVVPGMSEALAHLGDRFRADGGDAIVATGPSATADMGALVKGAHGPKAVHAVVVQS</sequence>
<reference evidence="2" key="2">
    <citation type="submission" date="2020-09" db="EMBL/GenBank/DDBJ databases">
        <authorList>
            <person name="Sun Q."/>
            <person name="Ohkuma M."/>
        </authorList>
    </citation>
    <scope>NUCLEOTIDE SEQUENCE</scope>
    <source>
        <strain evidence="2">JCM 17820</strain>
    </source>
</reference>
<dbReference type="RefSeq" id="WP_189001259.1">
    <property type="nucleotide sequence ID" value="NZ_BMOU01000006.1"/>
</dbReference>
<dbReference type="InterPro" id="IPR003741">
    <property type="entry name" value="LUD_dom"/>
</dbReference>
<feature type="domain" description="LUD" evidence="1">
    <location>
        <begin position="69"/>
        <end position="167"/>
    </location>
</feature>
<dbReference type="Gene3D" id="3.40.50.10420">
    <property type="entry name" value="NagB/RpiA/CoA transferase-like"/>
    <property type="match status" value="1"/>
</dbReference>
<protein>
    <submittedName>
        <fullName evidence="2">Lactate utilization protein C</fullName>
    </submittedName>
</protein>
<dbReference type="EMBL" id="BMOU01000006">
    <property type="protein sequence ID" value="GGO01537.1"/>
    <property type="molecule type" value="Genomic_DNA"/>
</dbReference>